<gene>
    <name evidence="2" type="ORF">SDC9_152038</name>
</gene>
<proteinExistence type="predicted"/>
<reference evidence="2" key="1">
    <citation type="submission" date="2019-08" db="EMBL/GenBank/DDBJ databases">
        <authorList>
            <person name="Kucharzyk K."/>
            <person name="Murdoch R.W."/>
            <person name="Higgins S."/>
            <person name="Loffler F."/>
        </authorList>
    </citation>
    <scope>NUCLEOTIDE SEQUENCE</scope>
</reference>
<comment type="caution">
    <text evidence="2">The sequence shown here is derived from an EMBL/GenBank/DDBJ whole genome shotgun (WGS) entry which is preliminary data.</text>
</comment>
<name>A0A645ETN9_9ZZZZ</name>
<sequence length="117" mass="13327">MIALPQITLRMLLDQLVVAHGNAEIEKIMVVAQHRAAGKVVGVPAIFPAVNRILLRGKRLLSGKLAQTVERAVDRGRRVRHQRHRFQRRKAHSGQKHRQSPESCFLHHRTPCSIVNR</sequence>
<protein>
    <submittedName>
        <fullName evidence="2">Uncharacterized protein</fullName>
    </submittedName>
</protein>
<evidence type="ECO:0000313" key="2">
    <source>
        <dbReference type="EMBL" id="MPN04790.1"/>
    </source>
</evidence>
<accession>A0A645ETN9</accession>
<dbReference type="EMBL" id="VSSQ01050711">
    <property type="protein sequence ID" value="MPN04790.1"/>
    <property type="molecule type" value="Genomic_DNA"/>
</dbReference>
<organism evidence="2">
    <name type="scientific">bioreactor metagenome</name>
    <dbReference type="NCBI Taxonomy" id="1076179"/>
    <lineage>
        <taxon>unclassified sequences</taxon>
        <taxon>metagenomes</taxon>
        <taxon>ecological metagenomes</taxon>
    </lineage>
</organism>
<dbReference type="AlphaFoldDB" id="A0A645ETN9"/>
<feature type="region of interest" description="Disordered" evidence="1">
    <location>
        <begin position="82"/>
        <end position="104"/>
    </location>
</feature>
<feature type="compositionally biased region" description="Basic residues" evidence="1">
    <location>
        <begin position="82"/>
        <end position="98"/>
    </location>
</feature>
<evidence type="ECO:0000256" key="1">
    <source>
        <dbReference type="SAM" id="MobiDB-lite"/>
    </source>
</evidence>